<organism evidence="1 2">
    <name type="scientific">Mesorhizobium sanjuanii</name>
    <dbReference type="NCBI Taxonomy" id="2037900"/>
    <lineage>
        <taxon>Bacteria</taxon>
        <taxon>Pseudomonadati</taxon>
        <taxon>Pseudomonadota</taxon>
        <taxon>Alphaproteobacteria</taxon>
        <taxon>Hyphomicrobiales</taxon>
        <taxon>Phyllobacteriaceae</taxon>
        <taxon>Mesorhizobium</taxon>
    </lineage>
</organism>
<protein>
    <submittedName>
        <fullName evidence="1">Uncharacterized protein</fullName>
    </submittedName>
</protein>
<proteinExistence type="predicted"/>
<accession>A0A2A6FJK7</accession>
<keyword evidence="2" id="KW-1185">Reference proteome</keyword>
<gene>
    <name evidence="1" type="ORF">CN311_07050</name>
</gene>
<sequence>MTLTYKAVQEVLRKAGIVMSKKGGVHRINFFSGLEETAYYTTDLQDVLDKGLVMASGRPRSSGYLRSVEERRMAARAHLASVPPLMRLVVNREGRIAD</sequence>
<comment type="caution">
    <text evidence="1">The sequence shown here is derived from an EMBL/GenBank/DDBJ whole genome shotgun (WGS) entry which is preliminary data.</text>
</comment>
<dbReference type="EMBL" id="NWQG01000038">
    <property type="protein sequence ID" value="PDQ21846.1"/>
    <property type="molecule type" value="Genomic_DNA"/>
</dbReference>
<evidence type="ECO:0000313" key="1">
    <source>
        <dbReference type="EMBL" id="PDQ21846.1"/>
    </source>
</evidence>
<dbReference type="AlphaFoldDB" id="A0A2A6FJK7"/>
<reference evidence="1 2" key="1">
    <citation type="submission" date="2017-09" db="EMBL/GenBank/DDBJ databases">
        <title>Mesorhizobum sanjuanii sp. nov. isolated from nodules of Lotus tenuis in saline-alkaline lowlands of Flooding Pampa.</title>
        <authorList>
            <person name="Sannazzaro A.I."/>
            <person name="Torres Tejerizo G.A."/>
            <person name="Fontana F."/>
            <person name="Cumpa Velazquez L.M."/>
            <person name="Hansen L."/>
            <person name="Pistorio M."/>
            <person name="Estrella M.J."/>
        </authorList>
    </citation>
    <scope>NUCLEOTIDE SEQUENCE [LARGE SCALE GENOMIC DNA]</scope>
    <source>
        <strain evidence="1 2">BSA136</strain>
    </source>
</reference>
<dbReference type="Proteomes" id="UP000219182">
    <property type="component" value="Unassembled WGS sequence"/>
</dbReference>
<evidence type="ECO:0000313" key="2">
    <source>
        <dbReference type="Proteomes" id="UP000219182"/>
    </source>
</evidence>
<name>A0A2A6FJK7_9HYPH</name>